<gene>
    <name evidence="1" type="ORF">SAMN02910280_2865</name>
</gene>
<evidence type="ECO:0000313" key="1">
    <source>
        <dbReference type="EMBL" id="SFW48586.1"/>
    </source>
</evidence>
<dbReference type="Proteomes" id="UP000183461">
    <property type="component" value="Unassembled WGS sequence"/>
</dbReference>
<dbReference type="Pfam" id="PF08238">
    <property type="entry name" value="Sel1"/>
    <property type="match status" value="9"/>
</dbReference>
<accession>A0A1K1PLI8</accession>
<sequence length="522" mass="57152">MDGKLFAETTDAVRQVTERFGVNILTDHKRFCSAFSDFAPKLSKENKAFFVALSEDVGEIFISENAAVINGSKSAEEVIQRAMTDICEYLNEEKAELIARSIAAALGWQAGEVLPDSSDVQSSSFVSGSTLIEDLFRRAQGGDNDACFNLGECFFYGRGVSQDYAKAIHWYIQSSDRGDCSSQKKLADCYYLGQGTDRNLAKAAHRYEQAAEQGDYDSQKALIRCYIIGGNGLNADRRRAEYYSKRYGIPIEDGTSNGLMKRAQNGDPEAQFTLGNMYLLGTGIEQSNEKAIYWLKMAAQKGHAGAAYNVACCYQSGTGVPEDKITAANMFREAAEKGDLDAMNNLGGCYMYGSGTEKDQFKAAECYRKAAEGGLPRAQYNYGECLFNGWGVSKDTAEAVKWYKEAANQKDANGQYSYGWCLCNGVGTAQDTISAKDMFELAAAQRNTAAQKALGYCYTNGWGTAKNFAVAAEYFGKAAANGDKEAAEVQVACYKYGGEYLAANEPKARYYADQYGLDYDNI</sequence>
<dbReference type="EMBL" id="FPIP01000009">
    <property type="protein sequence ID" value="SFW48586.1"/>
    <property type="molecule type" value="Genomic_DNA"/>
</dbReference>
<dbReference type="Gene3D" id="1.25.40.10">
    <property type="entry name" value="Tetratricopeptide repeat domain"/>
    <property type="match status" value="2"/>
</dbReference>
<dbReference type="SMART" id="SM00671">
    <property type="entry name" value="SEL1"/>
    <property type="match status" value="8"/>
</dbReference>
<evidence type="ECO:0008006" key="3">
    <source>
        <dbReference type="Google" id="ProtNLM"/>
    </source>
</evidence>
<dbReference type="InterPro" id="IPR050767">
    <property type="entry name" value="Sel1_AlgK"/>
</dbReference>
<dbReference type="RefSeq" id="WP_072301042.1">
    <property type="nucleotide sequence ID" value="NZ_FPIP01000009.1"/>
</dbReference>
<name>A0A1K1PLI8_RUMFL</name>
<dbReference type="PANTHER" id="PTHR11102">
    <property type="entry name" value="SEL-1-LIKE PROTEIN"/>
    <property type="match status" value="1"/>
</dbReference>
<evidence type="ECO:0000313" key="2">
    <source>
        <dbReference type="Proteomes" id="UP000183461"/>
    </source>
</evidence>
<organism evidence="1 2">
    <name type="scientific">Ruminococcus flavefaciens</name>
    <dbReference type="NCBI Taxonomy" id="1265"/>
    <lineage>
        <taxon>Bacteria</taxon>
        <taxon>Bacillati</taxon>
        <taxon>Bacillota</taxon>
        <taxon>Clostridia</taxon>
        <taxon>Eubacteriales</taxon>
        <taxon>Oscillospiraceae</taxon>
        <taxon>Ruminococcus</taxon>
    </lineage>
</organism>
<proteinExistence type="predicted"/>
<reference evidence="1 2" key="1">
    <citation type="submission" date="2016-11" db="EMBL/GenBank/DDBJ databases">
        <authorList>
            <person name="Jaros S."/>
            <person name="Januszkiewicz K."/>
            <person name="Wedrychowicz H."/>
        </authorList>
    </citation>
    <scope>NUCLEOTIDE SEQUENCE [LARGE SCALE GENOMIC DNA]</scope>
    <source>
        <strain evidence="1 2">YL228</strain>
    </source>
</reference>
<protein>
    <recommendedName>
        <fullName evidence="3">TPR repeat</fullName>
    </recommendedName>
</protein>
<dbReference type="InterPro" id="IPR011990">
    <property type="entry name" value="TPR-like_helical_dom_sf"/>
</dbReference>
<dbReference type="AlphaFoldDB" id="A0A1K1PLI8"/>
<dbReference type="InterPro" id="IPR006597">
    <property type="entry name" value="Sel1-like"/>
</dbReference>
<dbReference type="SUPFAM" id="SSF81901">
    <property type="entry name" value="HCP-like"/>
    <property type="match status" value="3"/>
</dbReference>
<dbReference type="PANTHER" id="PTHR11102:SF160">
    <property type="entry name" value="ERAD-ASSOCIATED E3 UBIQUITIN-PROTEIN LIGASE COMPONENT HRD3"/>
    <property type="match status" value="1"/>
</dbReference>